<keyword evidence="6 9" id="KW-0378">Hydrolase</keyword>
<proteinExistence type="inferred from homology"/>
<dbReference type="AlphaFoldDB" id="A0A1C9U510"/>
<evidence type="ECO:0000256" key="7">
    <source>
        <dbReference type="ARBA" id="ARBA00022833"/>
    </source>
</evidence>
<reference evidence="11" key="1">
    <citation type="journal article" date="2016" name="Sci. Rep.">
        <title>Triclosan Resistome from Metagenome Reveals Diverse Enoyl Acyl Carrier Protein Reductases and Selective Enrichment of Triclosan Resistance Genes.</title>
        <authorList>
            <person name="Khan R."/>
            <person name="Kong H.G."/>
            <person name="Jung Y.H."/>
            <person name="Choi J."/>
            <person name="Baek K.Y."/>
            <person name="Hwang E.C."/>
            <person name="Lee S.W."/>
        </authorList>
    </citation>
    <scope>NUCLEOTIDE SEQUENCE</scope>
</reference>
<evidence type="ECO:0000256" key="4">
    <source>
        <dbReference type="ARBA" id="ARBA00022670"/>
    </source>
</evidence>
<dbReference type="CDD" id="cd05658">
    <property type="entry name" value="M18_DAP"/>
    <property type="match status" value="1"/>
</dbReference>
<evidence type="ECO:0000256" key="2">
    <source>
        <dbReference type="ARBA" id="ARBA00008290"/>
    </source>
</evidence>
<comment type="similarity">
    <text evidence="2 9">Belongs to the peptidase M18 family.</text>
</comment>
<dbReference type="EMBL" id="KT982365">
    <property type="protein sequence ID" value="AOR51228.1"/>
    <property type="molecule type" value="Genomic_DNA"/>
</dbReference>
<dbReference type="GO" id="GO:0006508">
    <property type="term" value="P:proteolysis"/>
    <property type="evidence" value="ECO:0007669"/>
    <property type="project" value="UniProtKB-KW"/>
</dbReference>
<evidence type="ECO:0000256" key="6">
    <source>
        <dbReference type="ARBA" id="ARBA00022801"/>
    </source>
</evidence>
<evidence type="ECO:0000256" key="8">
    <source>
        <dbReference type="ARBA" id="ARBA00023049"/>
    </source>
</evidence>
<keyword evidence="4 9" id="KW-0645">Protease</keyword>
<evidence type="ECO:0000256" key="3">
    <source>
        <dbReference type="ARBA" id="ARBA00022438"/>
    </source>
</evidence>
<dbReference type="SUPFAM" id="SSF53187">
    <property type="entry name" value="Zn-dependent exopeptidases"/>
    <property type="match status" value="1"/>
</dbReference>
<dbReference type="PANTHER" id="PTHR28570:SF3">
    <property type="entry name" value="ASPARTYL AMINOPEPTIDASE"/>
    <property type="match status" value="1"/>
</dbReference>
<dbReference type="Pfam" id="PF02127">
    <property type="entry name" value="Peptidase_M18"/>
    <property type="match status" value="1"/>
</dbReference>
<evidence type="ECO:0000313" key="11">
    <source>
        <dbReference type="EMBL" id="AOR51228.1"/>
    </source>
</evidence>
<dbReference type="GO" id="GO:0008237">
    <property type="term" value="F:metallopeptidase activity"/>
    <property type="evidence" value="ECO:0007669"/>
    <property type="project" value="UniProtKB-KW"/>
</dbReference>
<organism evidence="11">
    <name type="scientific">uncultured bacterium pBC1</name>
    <dbReference type="NCBI Taxonomy" id="1781160"/>
    <lineage>
        <taxon>Bacteria</taxon>
        <taxon>environmental samples</taxon>
    </lineage>
</organism>
<evidence type="ECO:0000256" key="5">
    <source>
        <dbReference type="ARBA" id="ARBA00022723"/>
    </source>
</evidence>
<dbReference type="PANTHER" id="PTHR28570">
    <property type="entry name" value="ASPARTYL AMINOPEPTIDASE"/>
    <property type="match status" value="1"/>
</dbReference>
<dbReference type="InterPro" id="IPR023358">
    <property type="entry name" value="Peptidase_M18_dom2"/>
</dbReference>
<evidence type="ECO:0000256" key="9">
    <source>
        <dbReference type="RuleBase" id="RU004386"/>
    </source>
</evidence>
<dbReference type="PRINTS" id="PR00932">
    <property type="entry name" value="AMINO1PTASE"/>
</dbReference>
<dbReference type="NCBIfam" id="NF002759">
    <property type="entry name" value="PRK02813.1"/>
    <property type="match status" value="1"/>
</dbReference>
<dbReference type="GO" id="GO:0005737">
    <property type="term" value="C:cytoplasm"/>
    <property type="evidence" value="ECO:0007669"/>
    <property type="project" value="UniProtKB-ARBA"/>
</dbReference>
<dbReference type="GO" id="GO:0008270">
    <property type="term" value="F:zinc ion binding"/>
    <property type="evidence" value="ECO:0007669"/>
    <property type="project" value="InterPro"/>
</dbReference>
<accession>A0A1C9U510</accession>
<sequence length="412" mass="45623">MREFNEEMINFIDASPTPFHAVEWMAHTLECRGFIRLEEDEKWNLEIGSDYYVTRNDSSIIAFTYPPCQEKGYTIVGAHTDSPHLRLKPNPLTTSAGVKRLGVEPYGGVLLNPWFDRDLALAGRVVYLEGEVRKEALINITSPIAVIPSLAIHLDRDANSSRSINAQSDIVPIIATGDVDFETFILSQIQEDTSALTLLAHELSFYDFQKGSFVGIHSELIASARLDNLVSCYVGLQALLETSYPMMCAFMDHEEVGSESHVGAGGTFVEETLRRIAGDEYERMMCRSLMVSCDNAHAQHPNFPSKHESEHAPLLNQGVAIKINSNQRYATSSRTQGRFLQCARALHVPTQTFVTRSDTACGSTIGPITSTRLGVETIDVGIPQLGMHSIRELCGVSDPYGLCRILIHLGDF</sequence>
<comment type="cofactor">
    <cofactor evidence="1 10">
        <name>Zn(2+)</name>
        <dbReference type="ChEBI" id="CHEBI:29105"/>
    </cofactor>
</comment>
<evidence type="ECO:0000256" key="1">
    <source>
        <dbReference type="ARBA" id="ARBA00001947"/>
    </source>
</evidence>
<dbReference type="GO" id="GO:0004177">
    <property type="term" value="F:aminopeptidase activity"/>
    <property type="evidence" value="ECO:0007669"/>
    <property type="project" value="UniProtKB-KW"/>
</dbReference>
<dbReference type="SUPFAM" id="SSF101821">
    <property type="entry name" value="Aminopeptidase/glucanase lid domain"/>
    <property type="match status" value="1"/>
</dbReference>
<keyword evidence="5 9" id="KW-0479">Metal-binding</keyword>
<keyword evidence="8 9" id="KW-0482">Metalloprotease</keyword>
<dbReference type="Gene3D" id="2.30.250.10">
    <property type="entry name" value="Aminopeptidase i, Domain 2"/>
    <property type="match status" value="1"/>
</dbReference>
<dbReference type="Gene3D" id="3.40.630.10">
    <property type="entry name" value="Zn peptidases"/>
    <property type="match status" value="1"/>
</dbReference>
<protein>
    <recommendedName>
        <fullName evidence="10">M18 family aminopeptidase</fullName>
        <ecNumber evidence="10">3.4.11.-</ecNumber>
    </recommendedName>
</protein>
<evidence type="ECO:0000256" key="10">
    <source>
        <dbReference type="RuleBase" id="RU004387"/>
    </source>
</evidence>
<dbReference type="EC" id="3.4.11.-" evidence="10"/>
<dbReference type="InterPro" id="IPR001948">
    <property type="entry name" value="Peptidase_M18"/>
</dbReference>
<keyword evidence="7 9" id="KW-0862">Zinc</keyword>
<name>A0A1C9U510_9BACT</name>
<keyword evidence="3 9" id="KW-0031">Aminopeptidase</keyword>